<dbReference type="GO" id="GO:0003677">
    <property type="term" value="F:DNA binding"/>
    <property type="evidence" value="ECO:0007669"/>
    <property type="project" value="UniProtKB-KW"/>
</dbReference>
<sequence length="230" mass="25933">MNIALLTDQDREVLKSSLLCSAMSDADLASIITRGGVIEYRRSEYLFEQGERAETIYLILEGWAQITRDEVDGSNTLVEAFHKGDCLAEAPALLGKAYPASCQAMTDMRALALDGPKLLDLMQTNRTVLTQSLAALFQKLHGLVDDVEWLKSRTIRERLVRFLLQQSEHINDGQEFMLPFSKSLIAAKIGTSPQQLSRTFTELKEHGVTTRGQKATIRERRVLRAMIRRH</sequence>
<keyword evidence="3" id="KW-0804">Transcription</keyword>
<dbReference type="OrthoDB" id="3525895at2"/>
<evidence type="ECO:0000313" key="6">
    <source>
        <dbReference type="EMBL" id="ABG31182.1"/>
    </source>
</evidence>
<dbReference type="InterPro" id="IPR012318">
    <property type="entry name" value="HTH_CRP"/>
</dbReference>
<dbReference type="PANTHER" id="PTHR24567">
    <property type="entry name" value="CRP FAMILY TRANSCRIPTIONAL REGULATORY PROTEIN"/>
    <property type="match status" value="1"/>
</dbReference>
<dbReference type="InterPro" id="IPR000595">
    <property type="entry name" value="cNMP-bd_dom"/>
</dbReference>
<dbReference type="STRING" id="375451.RD1_1553"/>
<dbReference type="Proteomes" id="UP000007029">
    <property type="component" value="Chromosome"/>
</dbReference>
<protein>
    <submittedName>
        <fullName evidence="6">Cyclic nucleotide-binding protein</fullName>
    </submittedName>
</protein>
<name>Q16A11_ROSDO</name>
<dbReference type="InterPro" id="IPR018490">
    <property type="entry name" value="cNMP-bd_dom_sf"/>
</dbReference>
<feature type="domain" description="Cyclic nucleotide-binding" evidence="4">
    <location>
        <begin position="19"/>
        <end position="139"/>
    </location>
</feature>
<evidence type="ECO:0000259" key="4">
    <source>
        <dbReference type="PROSITE" id="PS50042"/>
    </source>
</evidence>
<keyword evidence="2" id="KW-0238">DNA-binding</keyword>
<feature type="domain" description="HTH crp-type" evidence="5">
    <location>
        <begin position="153"/>
        <end position="221"/>
    </location>
</feature>
<proteinExistence type="predicted"/>
<dbReference type="eggNOG" id="COG0664">
    <property type="taxonomic scope" value="Bacteria"/>
</dbReference>
<dbReference type="PROSITE" id="PS50042">
    <property type="entry name" value="CNMP_BINDING_3"/>
    <property type="match status" value="1"/>
</dbReference>
<dbReference type="PANTHER" id="PTHR24567:SF26">
    <property type="entry name" value="REGULATORY PROTEIN YEIL"/>
    <property type="match status" value="1"/>
</dbReference>
<dbReference type="AlphaFoldDB" id="Q16A11"/>
<dbReference type="Gene3D" id="2.60.120.10">
    <property type="entry name" value="Jelly Rolls"/>
    <property type="match status" value="1"/>
</dbReference>
<evidence type="ECO:0000256" key="1">
    <source>
        <dbReference type="ARBA" id="ARBA00023015"/>
    </source>
</evidence>
<reference evidence="6 7" key="1">
    <citation type="journal article" date="2007" name="J. Bacteriol.">
        <title>The complete genome sequence of Roseobacter denitrificans reveals a mixotrophic rather than photosynthetic metabolism.</title>
        <authorList>
            <person name="Swingley W.D."/>
            <person name="Sadekar S."/>
            <person name="Mastrian S.D."/>
            <person name="Matthies H.J."/>
            <person name="Hao J."/>
            <person name="Ramos H."/>
            <person name="Acharya C.R."/>
            <person name="Conrad A.L."/>
            <person name="Taylor H.L."/>
            <person name="Dejesa L.C."/>
            <person name="Shah M.K."/>
            <person name="O'huallachain M.E."/>
            <person name="Lince M.T."/>
            <person name="Blankenship R.E."/>
            <person name="Beatty J.T."/>
            <person name="Touchman J.W."/>
        </authorList>
    </citation>
    <scope>NUCLEOTIDE SEQUENCE [LARGE SCALE GENOMIC DNA]</scope>
    <source>
        <strain evidence="7">ATCC 33942 / OCh 114</strain>
    </source>
</reference>
<dbReference type="RefSeq" id="WP_011567802.1">
    <property type="nucleotide sequence ID" value="NC_008209.1"/>
</dbReference>
<organism evidence="6 7">
    <name type="scientific">Roseobacter denitrificans (strain ATCC 33942 / OCh 114)</name>
    <name type="common">Erythrobacter sp. (strain OCh 114)</name>
    <name type="synonym">Roseobacter denitrificans</name>
    <dbReference type="NCBI Taxonomy" id="375451"/>
    <lineage>
        <taxon>Bacteria</taxon>
        <taxon>Pseudomonadati</taxon>
        <taxon>Pseudomonadota</taxon>
        <taxon>Alphaproteobacteria</taxon>
        <taxon>Rhodobacterales</taxon>
        <taxon>Roseobacteraceae</taxon>
        <taxon>Roseobacter</taxon>
    </lineage>
</organism>
<evidence type="ECO:0000256" key="3">
    <source>
        <dbReference type="ARBA" id="ARBA00023163"/>
    </source>
</evidence>
<evidence type="ECO:0000259" key="5">
    <source>
        <dbReference type="PROSITE" id="PS51063"/>
    </source>
</evidence>
<dbReference type="InterPro" id="IPR014710">
    <property type="entry name" value="RmlC-like_jellyroll"/>
</dbReference>
<dbReference type="GO" id="GO:0005829">
    <property type="term" value="C:cytosol"/>
    <property type="evidence" value="ECO:0007669"/>
    <property type="project" value="TreeGrafter"/>
</dbReference>
<accession>Q16A11</accession>
<dbReference type="Pfam" id="PF13545">
    <property type="entry name" value="HTH_Crp_2"/>
    <property type="match status" value="1"/>
</dbReference>
<dbReference type="InterPro" id="IPR036390">
    <property type="entry name" value="WH_DNA-bd_sf"/>
</dbReference>
<keyword evidence="7" id="KW-1185">Reference proteome</keyword>
<dbReference type="CDD" id="cd00038">
    <property type="entry name" value="CAP_ED"/>
    <property type="match status" value="1"/>
</dbReference>
<dbReference type="Pfam" id="PF00027">
    <property type="entry name" value="cNMP_binding"/>
    <property type="match status" value="1"/>
</dbReference>
<dbReference type="SMART" id="SM00100">
    <property type="entry name" value="cNMP"/>
    <property type="match status" value="1"/>
</dbReference>
<dbReference type="SUPFAM" id="SSF46785">
    <property type="entry name" value="Winged helix' DNA-binding domain"/>
    <property type="match status" value="1"/>
</dbReference>
<dbReference type="SMART" id="SM00419">
    <property type="entry name" value="HTH_CRP"/>
    <property type="match status" value="1"/>
</dbReference>
<dbReference type="HOGENOM" id="CLU_075053_4_0_5"/>
<evidence type="ECO:0000313" key="7">
    <source>
        <dbReference type="Proteomes" id="UP000007029"/>
    </source>
</evidence>
<gene>
    <name evidence="6" type="ordered locus">RD1_1553</name>
</gene>
<dbReference type="GO" id="GO:0003700">
    <property type="term" value="F:DNA-binding transcription factor activity"/>
    <property type="evidence" value="ECO:0007669"/>
    <property type="project" value="TreeGrafter"/>
</dbReference>
<keyword evidence="1" id="KW-0805">Transcription regulation</keyword>
<dbReference type="SUPFAM" id="SSF51206">
    <property type="entry name" value="cAMP-binding domain-like"/>
    <property type="match status" value="1"/>
</dbReference>
<dbReference type="EMBL" id="CP000362">
    <property type="protein sequence ID" value="ABG31182.1"/>
    <property type="molecule type" value="Genomic_DNA"/>
</dbReference>
<dbReference type="PROSITE" id="PS51063">
    <property type="entry name" value="HTH_CRP_2"/>
    <property type="match status" value="1"/>
</dbReference>
<dbReference type="KEGG" id="rde:RD1_1553"/>
<dbReference type="InterPro" id="IPR036388">
    <property type="entry name" value="WH-like_DNA-bd_sf"/>
</dbReference>
<dbReference type="InterPro" id="IPR050397">
    <property type="entry name" value="Env_Response_Regulators"/>
</dbReference>
<evidence type="ECO:0000256" key="2">
    <source>
        <dbReference type="ARBA" id="ARBA00023125"/>
    </source>
</evidence>
<dbReference type="Gene3D" id="1.10.10.10">
    <property type="entry name" value="Winged helix-like DNA-binding domain superfamily/Winged helix DNA-binding domain"/>
    <property type="match status" value="1"/>
</dbReference>